<dbReference type="AlphaFoldDB" id="A0A3N4IY33"/>
<evidence type="ECO:0000256" key="3">
    <source>
        <dbReference type="PROSITE-ProRule" id="PRU00023"/>
    </source>
</evidence>
<evidence type="ECO:0000256" key="2">
    <source>
        <dbReference type="ARBA" id="ARBA00023043"/>
    </source>
</evidence>
<reference evidence="4 5" key="1">
    <citation type="journal article" date="2018" name="Nat. Ecol. Evol.">
        <title>Pezizomycetes genomes reveal the molecular basis of ectomycorrhizal truffle lifestyle.</title>
        <authorList>
            <person name="Murat C."/>
            <person name="Payen T."/>
            <person name="Noel B."/>
            <person name="Kuo A."/>
            <person name="Morin E."/>
            <person name="Chen J."/>
            <person name="Kohler A."/>
            <person name="Krizsan K."/>
            <person name="Balestrini R."/>
            <person name="Da Silva C."/>
            <person name="Montanini B."/>
            <person name="Hainaut M."/>
            <person name="Levati E."/>
            <person name="Barry K.W."/>
            <person name="Belfiori B."/>
            <person name="Cichocki N."/>
            <person name="Clum A."/>
            <person name="Dockter R.B."/>
            <person name="Fauchery L."/>
            <person name="Guy J."/>
            <person name="Iotti M."/>
            <person name="Le Tacon F."/>
            <person name="Lindquist E.A."/>
            <person name="Lipzen A."/>
            <person name="Malagnac F."/>
            <person name="Mello A."/>
            <person name="Molinier V."/>
            <person name="Miyauchi S."/>
            <person name="Poulain J."/>
            <person name="Riccioni C."/>
            <person name="Rubini A."/>
            <person name="Sitrit Y."/>
            <person name="Splivallo R."/>
            <person name="Traeger S."/>
            <person name="Wang M."/>
            <person name="Zifcakova L."/>
            <person name="Wipf D."/>
            <person name="Zambonelli A."/>
            <person name="Paolocci F."/>
            <person name="Nowrousian M."/>
            <person name="Ottonello S."/>
            <person name="Baldrian P."/>
            <person name="Spatafora J.W."/>
            <person name="Henrissat B."/>
            <person name="Nagy L.G."/>
            <person name="Aury J.M."/>
            <person name="Wincker P."/>
            <person name="Grigoriev I.V."/>
            <person name="Bonfante P."/>
            <person name="Martin F.M."/>
        </authorList>
    </citation>
    <scope>NUCLEOTIDE SEQUENCE [LARGE SCALE GENOMIC DNA]</scope>
    <source>
        <strain evidence="4 5">120613-1</strain>
    </source>
</reference>
<evidence type="ECO:0000313" key="4">
    <source>
        <dbReference type="EMBL" id="RPA90899.1"/>
    </source>
</evidence>
<keyword evidence="2 3" id="KW-0040">ANK repeat</keyword>
<dbReference type="SUPFAM" id="SSF48403">
    <property type="entry name" value="Ankyrin repeat"/>
    <property type="match status" value="1"/>
</dbReference>
<evidence type="ECO:0000313" key="5">
    <source>
        <dbReference type="Proteomes" id="UP000276215"/>
    </source>
</evidence>
<dbReference type="PROSITE" id="PS50088">
    <property type="entry name" value="ANK_REPEAT"/>
    <property type="match status" value="1"/>
</dbReference>
<keyword evidence="1" id="KW-0677">Repeat</keyword>
<dbReference type="Proteomes" id="UP000276215">
    <property type="component" value="Unassembled WGS sequence"/>
</dbReference>
<dbReference type="InterPro" id="IPR002110">
    <property type="entry name" value="Ankyrin_rpt"/>
</dbReference>
<accession>A0A3N4IY33</accession>
<organism evidence="4 5">
    <name type="scientific">Choiromyces venosus 120613-1</name>
    <dbReference type="NCBI Taxonomy" id="1336337"/>
    <lineage>
        <taxon>Eukaryota</taxon>
        <taxon>Fungi</taxon>
        <taxon>Dikarya</taxon>
        <taxon>Ascomycota</taxon>
        <taxon>Pezizomycotina</taxon>
        <taxon>Pezizomycetes</taxon>
        <taxon>Pezizales</taxon>
        <taxon>Tuberaceae</taxon>
        <taxon>Choiromyces</taxon>
    </lineage>
</organism>
<protein>
    <submittedName>
        <fullName evidence="4">Ankyrin</fullName>
    </submittedName>
</protein>
<dbReference type="SMART" id="SM00248">
    <property type="entry name" value="ANK"/>
    <property type="match status" value="6"/>
</dbReference>
<feature type="repeat" description="ANK" evidence="3">
    <location>
        <begin position="129"/>
        <end position="162"/>
    </location>
</feature>
<dbReference type="OrthoDB" id="194358at2759"/>
<proteinExistence type="predicted"/>
<dbReference type="EMBL" id="ML120511">
    <property type="protein sequence ID" value="RPA90899.1"/>
    <property type="molecule type" value="Genomic_DNA"/>
</dbReference>
<dbReference type="Gene3D" id="1.25.40.20">
    <property type="entry name" value="Ankyrin repeat-containing domain"/>
    <property type="match status" value="2"/>
</dbReference>
<gene>
    <name evidence="4" type="ORF">L873DRAFT_1716221</name>
</gene>
<dbReference type="Pfam" id="PF12796">
    <property type="entry name" value="Ank_2"/>
    <property type="match status" value="2"/>
</dbReference>
<dbReference type="InterPro" id="IPR051637">
    <property type="entry name" value="Ank_repeat_dom-contain_49"/>
</dbReference>
<dbReference type="PANTHER" id="PTHR24180:SF45">
    <property type="entry name" value="POLY [ADP-RIBOSE] POLYMERASE TANKYRASE"/>
    <property type="match status" value="1"/>
</dbReference>
<dbReference type="PANTHER" id="PTHR24180">
    <property type="entry name" value="CYCLIN-DEPENDENT KINASE INHIBITOR 2C-RELATED"/>
    <property type="match status" value="1"/>
</dbReference>
<sequence length="310" mass="34679">MAITKLLLDHPDIDVNIEHPGIQEPAVYWAAVSRSFKVFKLLVEDLKVNVNIRTGPGVGLSLLQEAIQKNKKDVVECLLQYPRLDINATDVNGETTLHQVVCSCSLKSPQNLTLLLNHEDLNPNIRTNQGETALYRAVKTGAAHIVYKLLQDKRVDPNIPDLVSNTPLHLASYTQSNGDEIMELILKIEDIDVNAQDGEGMTALHTATARKRDVMMGMLLERRELDVNARDMEGRTALPLAQYGQFPDRVLMLVMDRRTDARVRDRWGRTAMEVAHIRGMPGWHGNVDARVLEGKSPPSRAWTEGPSETL</sequence>
<name>A0A3N4IY33_9PEZI</name>
<evidence type="ECO:0000256" key="1">
    <source>
        <dbReference type="ARBA" id="ARBA00022737"/>
    </source>
</evidence>
<dbReference type="InterPro" id="IPR036770">
    <property type="entry name" value="Ankyrin_rpt-contain_sf"/>
</dbReference>
<dbReference type="STRING" id="1336337.A0A3N4IY33"/>
<keyword evidence="5" id="KW-1185">Reference proteome</keyword>